<reference evidence="1" key="2">
    <citation type="submission" date="2021-10" db="EMBL/GenBank/DDBJ databases">
        <title>Phylogenomics reveals ancestral predisposition of the termite-cultivated fungus Termitomyces towards a domesticated lifestyle.</title>
        <authorList>
            <person name="Auxier B."/>
            <person name="Grum-Grzhimaylo A."/>
            <person name="Cardenas M.E."/>
            <person name="Lodge J.D."/>
            <person name="Laessoe T."/>
            <person name="Pedersen O."/>
            <person name="Smith M.E."/>
            <person name="Kuyper T.W."/>
            <person name="Franco-Molano E.A."/>
            <person name="Baroni T.J."/>
            <person name="Aanen D.K."/>
        </authorList>
    </citation>
    <scope>NUCLEOTIDE SEQUENCE</scope>
    <source>
        <strain evidence="1">D49</strain>
    </source>
</reference>
<comment type="caution">
    <text evidence="1">The sequence shown here is derived from an EMBL/GenBank/DDBJ whole genome shotgun (WGS) entry which is preliminary data.</text>
</comment>
<sequence length="105" mass="11535">MSLVRTLRSMVDAATMPIVLSIQTNENKSIRKKWDSYIYRATSIIGGTLPPAKLHRENSIKKPNTQKTIPAMSLDVPKAGFEPCRAVSETAGEFKIVTGSDTVQT</sequence>
<protein>
    <submittedName>
        <fullName evidence="1">Uncharacterized protein</fullName>
    </submittedName>
</protein>
<gene>
    <name evidence="1" type="ORF">H0H81_003605</name>
</gene>
<reference evidence="1" key="1">
    <citation type="submission" date="2021-02" db="EMBL/GenBank/DDBJ databases">
        <authorList>
            <person name="Nieuwenhuis M."/>
            <person name="Van De Peppel L.J.J."/>
        </authorList>
    </citation>
    <scope>NUCLEOTIDE SEQUENCE</scope>
    <source>
        <strain evidence="1">D49</strain>
    </source>
</reference>
<dbReference type="AlphaFoldDB" id="A0A9P7FSU6"/>
<dbReference type="EMBL" id="JABCKI010005810">
    <property type="protein sequence ID" value="KAG5637689.1"/>
    <property type="molecule type" value="Genomic_DNA"/>
</dbReference>
<organism evidence="1 2">
    <name type="scientific">Sphagnurus paluster</name>
    <dbReference type="NCBI Taxonomy" id="117069"/>
    <lineage>
        <taxon>Eukaryota</taxon>
        <taxon>Fungi</taxon>
        <taxon>Dikarya</taxon>
        <taxon>Basidiomycota</taxon>
        <taxon>Agaricomycotina</taxon>
        <taxon>Agaricomycetes</taxon>
        <taxon>Agaricomycetidae</taxon>
        <taxon>Agaricales</taxon>
        <taxon>Tricholomatineae</taxon>
        <taxon>Lyophyllaceae</taxon>
        <taxon>Sphagnurus</taxon>
    </lineage>
</organism>
<evidence type="ECO:0000313" key="2">
    <source>
        <dbReference type="Proteomes" id="UP000717328"/>
    </source>
</evidence>
<name>A0A9P7FSU6_9AGAR</name>
<keyword evidence="2" id="KW-1185">Reference proteome</keyword>
<accession>A0A9P7FSU6</accession>
<proteinExistence type="predicted"/>
<evidence type="ECO:0000313" key="1">
    <source>
        <dbReference type="EMBL" id="KAG5637689.1"/>
    </source>
</evidence>
<dbReference type="Proteomes" id="UP000717328">
    <property type="component" value="Unassembled WGS sequence"/>
</dbReference>